<feature type="domain" description="Homeobox" evidence="8">
    <location>
        <begin position="32"/>
        <end position="92"/>
    </location>
</feature>
<sequence>MVPSSYDWSHSPAHTPNEKLNDPPPPRDNQKDKPKKPRHRHSAYQLAALNELYDKNEHPPLEERTALAERLSMEVKTVNAWFQNKRASTKKRHKGSAANPPQFELPPISQLIGSLSAPVAQPSHLEYDELSEDDQLPPISDRGMSRMPRSRQRQSAFYAGNGQHRHVVDSDHNAMKKGRSRPTQAQTEELRKLYDRTPHPTREERESLGDRIGM</sequence>
<feature type="compositionally biased region" description="Polar residues" evidence="7">
    <location>
        <begin position="1"/>
        <end position="14"/>
    </location>
</feature>
<feature type="DNA-binding region" description="Homeobox" evidence="5">
    <location>
        <begin position="34"/>
        <end position="93"/>
    </location>
</feature>
<dbReference type="SUPFAM" id="SSF46689">
    <property type="entry name" value="Homeodomain-like"/>
    <property type="match status" value="2"/>
</dbReference>
<dbReference type="EMBL" id="JANAWD010001376">
    <property type="protein sequence ID" value="KAJ3473480.1"/>
    <property type="molecule type" value="Genomic_DNA"/>
</dbReference>
<dbReference type="InterPro" id="IPR001356">
    <property type="entry name" value="HD"/>
</dbReference>
<dbReference type="GO" id="GO:0006357">
    <property type="term" value="P:regulation of transcription by RNA polymerase II"/>
    <property type="evidence" value="ECO:0007669"/>
    <property type="project" value="TreeGrafter"/>
</dbReference>
<dbReference type="GO" id="GO:0005634">
    <property type="term" value="C:nucleus"/>
    <property type="evidence" value="ECO:0007669"/>
    <property type="project" value="UniProtKB-SubCell"/>
</dbReference>
<dbReference type="Pfam" id="PF00046">
    <property type="entry name" value="Homeodomain"/>
    <property type="match status" value="2"/>
</dbReference>
<evidence type="ECO:0000259" key="8">
    <source>
        <dbReference type="PROSITE" id="PS50071"/>
    </source>
</evidence>
<keyword evidence="4 5" id="KW-0539">Nucleus</keyword>
<dbReference type="InterPro" id="IPR009057">
    <property type="entry name" value="Homeodomain-like_sf"/>
</dbReference>
<dbReference type="InterPro" id="IPR051000">
    <property type="entry name" value="Homeobox_DNA-bind_prot"/>
</dbReference>
<feature type="region of interest" description="Disordered" evidence="7">
    <location>
        <begin position="128"/>
        <end position="214"/>
    </location>
</feature>
<feature type="region of interest" description="Disordered" evidence="7">
    <location>
        <begin position="1"/>
        <end position="42"/>
    </location>
</feature>
<dbReference type="GO" id="GO:0000978">
    <property type="term" value="F:RNA polymerase II cis-regulatory region sequence-specific DNA binding"/>
    <property type="evidence" value="ECO:0007669"/>
    <property type="project" value="TreeGrafter"/>
</dbReference>
<dbReference type="SMART" id="SM00389">
    <property type="entry name" value="HOX"/>
    <property type="match status" value="1"/>
</dbReference>
<evidence type="ECO:0000256" key="4">
    <source>
        <dbReference type="ARBA" id="ARBA00023242"/>
    </source>
</evidence>
<evidence type="ECO:0000256" key="7">
    <source>
        <dbReference type="SAM" id="MobiDB-lite"/>
    </source>
</evidence>
<feature type="compositionally biased region" description="Basic residues" evidence="7">
    <location>
        <begin position="33"/>
        <end position="42"/>
    </location>
</feature>
<dbReference type="PANTHER" id="PTHR24324">
    <property type="entry name" value="HOMEOBOX PROTEIN HHEX"/>
    <property type="match status" value="1"/>
</dbReference>
<dbReference type="Proteomes" id="UP001212997">
    <property type="component" value="Unassembled WGS sequence"/>
</dbReference>
<dbReference type="Gene3D" id="1.10.10.60">
    <property type="entry name" value="Homeodomain-like"/>
    <property type="match status" value="2"/>
</dbReference>
<evidence type="ECO:0000256" key="5">
    <source>
        <dbReference type="PROSITE-ProRule" id="PRU00108"/>
    </source>
</evidence>
<keyword evidence="2 5" id="KW-0238">DNA-binding</keyword>
<dbReference type="CDD" id="cd00086">
    <property type="entry name" value="homeodomain"/>
    <property type="match status" value="2"/>
</dbReference>
<evidence type="ECO:0000313" key="10">
    <source>
        <dbReference type="Proteomes" id="UP001212997"/>
    </source>
</evidence>
<dbReference type="AlphaFoldDB" id="A0AAD5Y7Q1"/>
<protein>
    <recommendedName>
        <fullName evidence="8">Homeobox domain-containing protein</fullName>
    </recommendedName>
</protein>
<evidence type="ECO:0000256" key="1">
    <source>
        <dbReference type="ARBA" id="ARBA00004123"/>
    </source>
</evidence>
<evidence type="ECO:0000313" key="9">
    <source>
        <dbReference type="EMBL" id="KAJ3473480.1"/>
    </source>
</evidence>
<feature type="compositionally biased region" description="Basic and acidic residues" evidence="7">
    <location>
        <begin position="188"/>
        <end position="214"/>
    </location>
</feature>
<accession>A0AAD5Y7Q1</accession>
<gene>
    <name evidence="9" type="ORF">NLI96_g12981</name>
</gene>
<feature type="region of interest" description="Disordered" evidence="7">
    <location>
        <begin position="84"/>
        <end position="105"/>
    </location>
</feature>
<reference evidence="9" key="1">
    <citation type="submission" date="2022-07" db="EMBL/GenBank/DDBJ databases">
        <title>Genome Sequence of Physisporinus lineatus.</title>
        <authorList>
            <person name="Buettner E."/>
        </authorList>
    </citation>
    <scope>NUCLEOTIDE SEQUENCE</scope>
    <source>
        <strain evidence="9">VT162</strain>
    </source>
</reference>
<keyword evidence="10" id="KW-1185">Reference proteome</keyword>
<dbReference type="GO" id="GO:0030154">
    <property type="term" value="P:cell differentiation"/>
    <property type="evidence" value="ECO:0007669"/>
    <property type="project" value="TreeGrafter"/>
</dbReference>
<dbReference type="PANTHER" id="PTHR24324:SF5">
    <property type="entry name" value="HEMATOPOIETICALLY-EXPRESSED HOMEOBOX PROTEIN HHEX"/>
    <property type="match status" value="1"/>
</dbReference>
<name>A0AAD5Y7Q1_9APHY</name>
<evidence type="ECO:0000256" key="2">
    <source>
        <dbReference type="ARBA" id="ARBA00023125"/>
    </source>
</evidence>
<evidence type="ECO:0000256" key="3">
    <source>
        <dbReference type="ARBA" id="ARBA00023155"/>
    </source>
</evidence>
<evidence type="ECO:0000256" key="6">
    <source>
        <dbReference type="RuleBase" id="RU000682"/>
    </source>
</evidence>
<dbReference type="PROSITE" id="PS50071">
    <property type="entry name" value="HOMEOBOX_2"/>
    <property type="match status" value="2"/>
</dbReference>
<comment type="caution">
    <text evidence="9">The sequence shown here is derived from an EMBL/GenBank/DDBJ whole genome shotgun (WGS) entry which is preliminary data.</text>
</comment>
<comment type="subcellular location">
    <subcellularLocation>
        <location evidence="1 5 6">Nucleus</location>
    </subcellularLocation>
</comment>
<proteinExistence type="predicted"/>
<keyword evidence="3 5" id="KW-0371">Homeobox</keyword>
<feature type="domain" description="Homeobox" evidence="8">
    <location>
        <begin position="173"/>
        <end position="214"/>
    </location>
</feature>
<organism evidence="9 10">
    <name type="scientific">Meripilus lineatus</name>
    <dbReference type="NCBI Taxonomy" id="2056292"/>
    <lineage>
        <taxon>Eukaryota</taxon>
        <taxon>Fungi</taxon>
        <taxon>Dikarya</taxon>
        <taxon>Basidiomycota</taxon>
        <taxon>Agaricomycotina</taxon>
        <taxon>Agaricomycetes</taxon>
        <taxon>Polyporales</taxon>
        <taxon>Meripilaceae</taxon>
        <taxon>Meripilus</taxon>
    </lineage>
</organism>